<feature type="binding site" evidence="12">
    <location>
        <position position="24"/>
    </location>
    <ligand>
        <name>[4Fe-4S] cluster</name>
        <dbReference type="ChEBI" id="CHEBI:49883"/>
        <label>1</label>
        <note>4Fe-4S-S-AdoMet</note>
    </ligand>
</feature>
<dbReference type="PROSITE" id="PS01305">
    <property type="entry name" value="MOAA_NIFB_PQQE"/>
    <property type="match status" value="1"/>
</dbReference>
<feature type="binding site" evidence="12">
    <location>
        <position position="188"/>
    </location>
    <ligand>
        <name>S-adenosyl-L-methionine</name>
        <dbReference type="ChEBI" id="CHEBI:59789"/>
    </ligand>
</feature>
<feature type="binding site" evidence="12">
    <location>
        <begin position="255"/>
        <end position="257"/>
    </location>
    <ligand>
        <name>GTP</name>
        <dbReference type="ChEBI" id="CHEBI:37565"/>
    </ligand>
</feature>
<dbReference type="InterPro" id="IPR010505">
    <property type="entry name" value="MoaA_twitch"/>
</dbReference>
<gene>
    <name evidence="14" type="primary">moaA_1</name>
    <name evidence="12" type="synonym">moaA</name>
    <name evidence="14" type="ORF">IBLFYP30_02120</name>
</gene>
<evidence type="ECO:0000256" key="8">
    <source>
        <dbReference type="ARBA" id="ARBA00023134"/>
    </source>
</evidence>
<dbReference type="GO" id="GO:0006777">
    <property type="term" value="P:Mo-molybdopterin cofactor biosynthetic process"/>
    <property type="evidence" value="ECO:0007669"/>
    <property type="project" value="UniProtKB-UniRule"/>
</dbReference>
<dbReference type="NCBIfam" id="TIGR02666">
    <property type="entry name" value="moaA"/>
    <property type="match status" value="1"/>
</dbReference>
<keyword evidence="3 12" id="KW-0949">S-adenosyl-L-methionine</keyword>
<dbReference type="GO" id="GO:1904047">
    <property type="term" value="F:S-adenosyl-L-methionine binding"/>
    <property type="evidence" value="ECO:0007669"/>
    <property type="project" value="UniProtKB-UniRule"/>
</dbReference>
<dbReference type="CDD" id="cd21117">
    <property type="entry name" value="Twitch_MoaA"/>
    <property type="match status" value="1"/>
</dbReference>
<dbReference type="SFLD" id="SFLDG01067">
    <property type="entry name" value="SPASM/twitch_domain_containing"/>
    <property type="match status" value="1"/>
</dbReference>
<feature type="binding site" evidence="12">
    <location>
        <position position="154"/>
    </location>
    <ligand>
        <name>GTP</name>
        <dbReference type="ChEBI" id="CHEBI:37565"/>
    </ligand>
</feature>
<dbReference type="PANTHER" id="PTHR22960">
    <property type="entry name" value="MOLYBDOPTERIN COFACTOR SYNTHESIS PROTEIN A"/>
    <property type="match status" value="1"/>
</dbReference>
<dbReference type="InterPro" id="IPR013785">
    <property type="entry name" value="Aldolase_TIM"/>
</dbReference>
<comment type="caution">
    <text evidence="12">Lacks conserved residue(s) required for the propagation of feature annotation.</text>
</comment>
<keyword evidence="8 12" id="KW-0342">GTP-binding</keyword>
<protein>
    <recommendedName>
        <fullName evidence="1 12">GTP 3',8-cyclase</fullName>
        <ecNumber evidence="1 12">4.1.99.22</ecNumber>
    </recommendedName>
    <alternativeName>
        <fullName evidence="12">Molybdenum cofactor biosynthesis protein A</fullName>
    </alternativeName>
</protein>
<feature type="binding site" evidence="12">
    <location>
        <position position="267"/>
    </location>
    <ligand>
        <name>[4Fe-4S] cluster</name>
        <dbReference type="ChEBI" id="CHEBI:49883"/>
        <label>2</label>
        <note>4Fe-4S-substrate</note>
    </ligand>
</feature>
<feature type="binding site" evidence="12">
    <location>
        <position position="26"/>
    </location>
    <ligand>
        <name>S-adenosyl-L-methionine</name>
        <dbReference type="ChEBI" id="CHEBI:59789"/>
    </ligand>
</feature>
<evidence type="ECO:0000256" key="11">
    <source>
        <dbReference type="ARBA" id="ARBA00048697"/>
    </source>
</evidence>
<keyword evidence="2 12" id="KW-0004">4Fe-4S</keyword>
<evidence type="ECO:0000256" key="12">
    <source>
        <dbReference type="HAMAP-Rule" id="MF_01225"/>
    </source>
</evidence>
<dbReference type="RefSeq" id="WP_024038194.1">
    <property type="nucleotide sequence ID" value="NZ_CACRUE010000031.1"/>
</dbReference>
<evidence type="ECO:0000256" key="6">
    <source>
        <dbReference type="ARBA" id="ARBA00023004"/>
    </source>
</evidence>
<dbReference type="UniPathway" id="UPA00344"/>
<dbReference type="GO" id="GO:0051539">
    <property type="term" value="F:4 iron, 4 sulfur cluster binding"/>
    <property type="evidence" value="ECO:0007669"/>
    <property type="project" value="UniProtKB-UniRule"/>
</dbReference>
<dbReference type="GO" id="GO:0005525">
    <property type="term" value="F:GTP binding"/>
    <property type="evidence" value="ECO:0007669"/>
    <property type="project" value="UniProtKB-UniRule"/>
</dbReference>
<keyword evidence="4 12" id="KW-0479">Metal-binding</keyword>
<dbReference type="PROSITE" id="PS51918">
    <property type="entry name" value="RADICAL_SAM"/>
    <property type="match status" value="1"/>
</dbReference>
<feature type="binding site" evidence="12">
    <location>
        <position position="13"/>
    </location>
    <ligand>
        <name>GTP</name>
        <dbReference type="ChEBI" id="CHEBI:37565"/>
    </ligand>
</feature>
<evidence type="ECO:0000259" key="13">
    <source>
        <dbReference type="PROSITE" id="PS51918"/>
    </source>
</evidence>
<evidence type="ECO:0000256" key="10">
    <source>
        <dbReference type="ARBA" id="ARBA00023239"/>
    </source>
</evidence>
<dbReference type="Pfam" id="PF06463">
    <property type="entry name" value="Mob_synth_C"/>
    <property type="match status" value="1"/>
</dbReference>
<dbReference type="InterPro" id="IPR007197">
    <property type="entry name" value="rSAM"/>
</dbReference>
<dbReference type="PANTHER" id="PTHR22960:SF0">
    <property type="entry name" value="MOLYBDENUM COFACTOR BIOSYNTHESIS PROTEIN 1"/>
    <property type="match status" value="1"/>
</dbReference>
<evidence type="ECO:0000256" key="9">
    <source>
        <dbReference type="ARBA" id="ARBA00023150"/>
    </source>
</evidence>
<evidence type="ECO:0000256" key="2">
    <source>
        <dbReference type="ARBA" id="ARBA00022485"/>
    </source>
</evidence>
<dbReference type="InterPro" id="IPR040064">
    <property type="entry name" value="MoaA-like"/>
</dbReference>
<feature type="binding site" evidence="12">
    <location>
        <position position="94"/>
    </location>
    <ligand>
        <name>GTP</name>
        <dbReference type="ChEBI" id="CHEBI:37565"/>
    </ligand>
</feature>
<feature type="binding site" evidence="12">
    <location>
        <position position="67"/>
    </location>
    <ligand>
        <name>S-adenosyl-L-methionine</name>
        <dbReference type="ChEBI" id="CHEBI:59789"/>
    </ligand>
</feature>
<dbReference type="InterPro" id="IPR058240">
    <property type="entry name" value="rSAM_sf"/>
</dbReference>
<organism evidence="14">
    <name type="scientific">Intestinibacter bartlettii</name>
    <dbReference type="NCBI Taxonomy" id="261299"/>
    <lineage>
        <taxon>Bacteria</taxon>
        <taxon>Bacillati</taxon>
        <taxon>Bacillota</taxon>
        <taxon>Clostridia</taxon>
        <taxon>Peptostreptococcales</taxon>
        <taxon>Peptostreptococcaceae</taxon>
        <taxon>Intestinibacter</taxon>
    </lineage>
</organism>
<dbReference type="SFLD" id="SFLDG01383">
    <property type="entry name" value="cyclic_pyranopterin_phosphate"/>
    <property type="match status" value="1"/>
</dbReference>
<feature type="binding site" evidence="12">
    <location>
        <position position="250"/>
    </location>
    <ligand>
        <name>[4Fe-4S] cluster</name>
        <dbReference type="ChEBI" id="CHEBI:49883"/>
        <label>2</label>
        <note>4Fe-4S-substrate</note>
    </ligand>
</feature>
<dbReference type="CDD" id="cd01335">
    <property type="entry name" value="Radical_SAM"/>
    <property type="match status" value="1"/>
</dbReference>
<sequence length="325" mass="37334">MLDKLNRKIDYLRISVIDRCNLRCVYCMPEEGIESIPHDEILTYDEILRICEIVSELGIRKIKITGGEPLVRKDIVNLIRDIKNIDKIEQVTLTTNGILLHEMLDDLYDAGIDAINISLDTLNKDNFKKITRRDGLEKVLMSIDKAYDLGIRVKINCLAIRDFNLRELVEIASFAKDREIDVRFIELMPIGFGKKYTQIDNDEILSILESRFGTFEIVTEKRGNGPAKYYRNQNMKGCIGFISAISHEFCESCNRIRLTSSGFLKLCLHYNKGIDLKGPIRKGISDEDLKKLIHDTIWNKPISHKFGHANEEQDIELKNMVQIGG</sequence>
<comment type="pathway">
    <text evidence="12">Cofactor biosynthesis; molybdopterin biosynthesis.</text>
</comment>
<keyword evidence="6 12" id="KW-0408">Iron</keyword>
<feature type="domain" description="Radical SAM core" evidence="13">
    <location>
        <begin position="4"/>
        <end position="226"/>
    </location>
</feature>
<evidence type="ECO:0000256" key="7">
    <source>
        <dbReference type="ARBA" id="ARBA00023014"/>
    </source>
</evidence>
<dbReference type="Gene3D" id="3.20.20.70">
    <property type="entry name" value="Aldolase class I"/>
    <property type="match status" value="1"/>
</dbReference>
<dbReference type="Pfam" id="PF04055">
    <property type="entry name" value="Radical_SAM"/>
    <property type="match status" value="1"/>
</dbReference>
<dbReference type="SFLD" id="SFLDS00029">
    <property type="entry name" value="Radical_SAM"/>
    <property type="match status" value="1"/>
</dbReference>
<feature type="binding site" evidence="12">
    <location>
        <position position="27"/>
    </location>
    <ligand>
        <name>[4Fe-4S] cluster</name>
        <dbReference type="ChEBI" id="CHEBI:49883"/>
        <label>1</label>
        <note>4Fe-4S-S-AdoMet</note>
    </ligand>
</feature>
<dbReference type="InterPro" id="IPR006638">
    <property type="entry name" value="Elp3/MiaA/NifB-like_rSAM"/>
</dbReference>
<feature type="binding site" evidence="12">
    <location>
        <position position="20"/>
    </location>
    <ligand>
        <name>[4Fe-4S] cluster</name>
        <dbReference type="ChEBI" id="CHEBI:49883"/>
        <label>1</label>
        <note>4Fe-4S-S-AdoMet</note>
    </ligand>
</feature>
<keyword evidence="7 12" id="KW-0411">Iron-sulfur</keyword>
<evidence type="ECO:0000256" key="3">
    <source>
        <dbReference type="ARBA" id="ARBA00022691"/>
    </source>
</evidence>
<keyword evidence="5 12" id="KW-0547">Nucleotide-binding</keyword>
<dbReference type="SMART" id="SM00729">
    <property type="entry name" value="Elp3"/>
    <property type="match status" value="1"/>
</dbReference>
<dbReference type="EMBL" id="CACRUE010000031">
    <property type="protein sequence ID" value="VYU24525.1"/>
    <property type="molecule type" value="Genomic_DNA"/>
</dbReference>
<evidence type="ECO:0000256" key="4">
    <source>
        <dbReference type="ARBA" id="ARBA00022723"/>
    </source>
</evidence>
<dbReference type="GO" id="GO:0061799">
    <property type="term" value="F:cyclic pyranopterin monophosphate synthase activity"/>
    <property type="evidence" value="ECO:0007669"/>
    <property type="project" value="TreeGrafter"/>
</dbReference>
<dbReference type="GO" id="GO:0061798">
    <property type="term" value="F:GTP 3',8'-cyclase activity"/>
    <property type="evidence" value="ECO:0007669"/>
    <property type="project" value="UniProtKB-UniRule"/>
</dbReference>
<feature type="binding site" evidence="12">
    <location>
        <position position="253"/>
    </location>
    <ligand>
        <name>[4Fe-4S] cluster</name>
        <dbReference type="ChEBI" id="CHEBI:49883"/>
        <label>2</label>
        <note>4Fe-4S-substrate</note>
    </ligand>
</feature>
<evidence type="ECO:0000256" key="5">
    <source>
        <dbReference type="ARBA" id="ARBA00022741"/>
    </source>
</evidence>
<evidence type="ECO:0000256" key="1">
    <source>
        <dbReference type="ARBA" id="ARBA00012167"/>
    </source>
</evidence>
<dbReference type="SFLD" id="SFLDG01386">
    <property type="entry name" value="main_SPASM_domain-containing"/>
    <property type="match status" value="1"/>
</dbReference>
<keyword evidence="9 12" id="KW-0501">Molybdenum cofactor biosynthesis</keyword>
<evidence type="ECO:0000313" key="14">
    <source>
        <dbReference type="EMBL" id="VYU24525.1"/>
    </source>
</evidence>
<feature type="binding site" evidence="12">
    <location>
        <position position="118"/>
    </location>
    <ligand>
        <name>S-adenosyl-L-methionine</name>
        <dbReference type="ChEBI" id="CHEBI:59789"/>
    </ligand>
</feature>
<dbReference type="InterPro" id="IPR000385">
    <property type="entry name" value="MoaA_NifB_PqqE_Fe-S-bd_CS"/>
</dbReference>
<comment type="function">
    <text evidence="12">Catalyzes the cyclization of GTP to (8S)-3',8-cyclo-7,8-dihydroguanosine 5'-triphosphate.</text>
</comment>
<comment type="catalytic activity">
    <reaction evidence="11 12">
        <text>GTP + AH2 + S-adenosyl-L-methionine = (8S)-3',8-cyclo-7,8-dihydroguanosine 5'-triphosphate + 5'-deoxyadenosine + L-methionine + A + H(+)</text>
        <dbReference type="Rhea" id="RHEA:49576"/>
        <dbReference type="ChEBI" id="CHEBI:13193"/>
        <dbReference type="ChEBI" id="CHEBI:15378"/>
        <dbReference type="ChEBI" id="CHEBI:17319"/>
        <dbReference type="ChEBI" id="CHEBI:17499"/>
        <dbReference type="ChEBI" id="CHEBI:37565"/>
        <dbReference type="ChEBI" id="CHEBI:57844"/>
        <dbReference type="ChEBI" id="CHEBI:59789"/>
        <dbReference type="ChEBI" id="CHEBI:131766"/>
        <dbReference type="EC" id="4.1.99.22"/>
    </reaction>
</comment>
<reference evidence="14" key="1">
    <citation type="submission" date="2019-11" db="EMBL/GenBank/DDBJ databases">
        <authorList>
            <person name="Feng L."/>
        </authorList>
    </citation>
    <scope>NUCLEOTIDE SEQUENCE</scope>
    <source>
        <strain evidence="14">IbartlettiiLFYP30</strain>
    </source>
</reference>
<name>A0A6N3D858_9FIRM</name>
<dbReference type="InterPro" id="IPR050105">
    <property type="entry name" value="MoCo_biosynth_MoaA/MoaC"/>
</dbReference>
<comment type="cofactor">
    <cofactor evidence="12">
        <name>[4Fe-4S] cluster</name>
        <dbReference type="ChEBI" id="CHEBI:49883"/>
    </cofactor>
    <text evidence="12">Binds 2 [4Fe-4S] clusters. Binds 1 [4Fe-4S] cluster coordinated with 3 cysteines and an exchangeable S-adenosyl-L-methionine and 1 [4Fe-4S] cluster coordinated with 3 cysteines and the GTP-derived substrate.</text>
</comment>
<accession>A0A6N3D858</accession>
<comment type="similarity">
    <text evidence="12">Belongs to the radical SAM superfamily. MoaA family.</text>
</comment>
<dbReference type="HAMAP" id="MF_01225_B">
    <property type="entry name" value="MoaA_B"/>
    <property type="match status" value="1"/>
</dbReference>
<proteinExistence type="inferred from homology"/>
<dbReference type="GO" id="GO:0046872">
    <property type="term" value="F:metal ion binding"/>
    <property type="evidence" value="ECO:0007669"/>
    <property type="project" value="UniProtKB-KW"/>
</dbReference>
<dbReference type="InterPro" id="IPR013483">
    <property type="entry name" value="MoaA"/>
</dbReference>
<dbReference type="SUPFAM" id="SSF102114">
    <property type="entry name" value="Radical SAM enzymes"/>
    <property type="match status" value="1"/>
</dbReference>
<comment type="subunit">
    <text evidence="12">Monomer and homodimer.</text>
</comment>
<dbReference type="EC" id="4.1.99.22" evidence="1 12"/>
<keyword evidence="10 12" id="KW-0456">Lyase</keyword>
<dbReference type="AlphaFoldDB" id="A0A6N3D858"/>